<keyword evidence="10" id="KW-1185">Reference proteome</keyword>
<evidence type="ECO:0000259" key="7">
    <source>
        <dbReference type="PROSITE" id="PS50089"/>
    </source>
</evidence>
<evidence type="ECO:0000313" key="9">
    <source>
        <dbReference type="EMBL" id="KAI3428368.1"/>
    </source>
</evidence>
<dbReference type="PROSITE" id="PS51292">
    <property type="entry name" value="ZF_RING_CH"/>
    <property type="match status" value="1"/>
</dbReference>
<evidence type="ECO:0000259" key="8">
    <source>
        <dbReference type="PROSITE" id="PS51292"/>
    </source>
</evidence>
<feature type="coiled-coil region" evidence="5">
    <location>
        <begin position="128"/>
        <end position="176"/>
    </location>
</feature>
<reference evidence="9" key="2">
    <citation type="submission" date="2020-11" db="EMBL/GenBank/DDBJ databases">
        <authorList>
            <person name="Cecchin M."/>
            <person name="Marcolungo L."/>
            <person name="Rossato M."/>
            <person name="Girolomoni L."/>
            <person name="Cosentino E."/>
            <person name="Cuine S."/>
            <person name="Li-Beisson Y."/>
            <person name="Delledonne M."/>
            <person name="Ballottari M."/>
        </authorList>
    </citation>
    <scope>NUCLEOTIDE SEQUENCE</scope>
    <source>
        <strain evidence="9">211/11P</strain>
        <tissue evidence="9">Whole cell</tissue>
    </source>
</reference>
<keyword evidence="6" id="KW-0812">Transmembrane</keyword>
<keyword evidence="3" id="KW-0862">Zinc</keyword>
<evidence type="ECO:0000256" key="5">
    <source>
        <dbReference type="SAM" id="Coils"/>
    </source>
</evidence>
<proteinExistence type="predicted"/>
<evidence type="ECO:0000256" key="2">
    <source>
        <dbReference type="ARBA" id="ARBA00022771"/>
    </source>
</evidence>
<name>A0A9D4YVD7_CHLVU</name>
<dbReference type="Gene3D" id="3.30.40.10">
    <property type="entry name" value="Zinc/RING finger domain, C3HC4 (zinc finger)"/>
    <property type="match status" value="1"/>
</dbReference>
<feature type="domain" description="RING-type" evidence="7">
    <location>
        <begin position="31"/>
        <end position="82"/>
    </location>
</feature>
<dbReference type="GO" id="GO:0008270">
    <property type="term" value="F:zinc ion binding"/>
    <property type="evidence" value="ECO:0007669"/>
    <property type="project" value="UniProtKB-KW"/>
</dbReference>
<evidence type="ECO:0008006" key="11">
    <source>
        <dbReference type="Google" id="ProtNLM"/>
    </source>
</evidence>
<dbReference type="PROSITE" id="PS50089">
    <property type="entry name" value="ZF_RING_2"/>
    <property type="match status" value="1"/>
</dbReference>
<dbReference type="InterPro" id="IPR011016">
    <property type="entry name" value="Znf_RING-CH"/>
</dbReference>
<dbReference type="InterPro" id="IPR013083">
    <property type="entry name" value="Znf_RING/FYVE/PHD"/>
</dbReference>
<keyword evidence="5" id="KW-0175">Coiled coil</keyword>
<evidence type="ECO:0000256" key="1">
    <source>
        <dbReference type="ARBA" id="ARBA00022723"/>
    </source>
</evidence>
<organism evidence="9 10">
    <name type="scientific">Chlorella vulgaris</name>
    <name type="common">Green alga</name>
    <dbReference type="NCBI Taxonomy" id="3077"/>
    <lineage>
        <taxon>Eukaryota</taxon>
        <taxon>Viridiplantae</taxon>
        <taxon>Chlorophyta</taxon>
        <taxon>core chlorophytes</taxon>
        <taxon>Trebouxiophyceae</taxon>
        <taxon>Chlorellales</taxon>
        <taxon>Chlorellaceae</taxon>
        <taxon>Chlorella clade</taxon>
        <taxon>Chlorella</taxon>
    </lineage>
</organism>
<keyword evidence="1" id="KW-0479">Metal-binding</keyword>
<protein>
    <recommendedName>
        <fullName evidence="11">RING-CH-type domain-containing protein</fullName>
    </recommendedName>
</protein>
<dbReference type="OrthoDB" id="1108038at2759"/>
<feature type="transmembrane region" description="Helical" evidence="6">
    <location>
        <begin position="182"/>
        <end position="203"/>
    </location>
</feature>
<evidence type="ECO:0000256" key="3">
    <source>
        <dbReference type="ARBA" id="ARBA00022833"/>
    </source>
</evidence>
<keyword evidence="6" id="KW-0472">Membrane</keyword>
<keyword evidence="6" id="KW-1133">Transmembrane helix</keyword>
<dbReference type="EMBL" id="SIDB01000009">
    <property type="protein sequence ID" value="KAI3428368.1"/>
    <property type="molecule type" value="Genomic_DNA"/>
</dbReference>
<evidence type="ECO:0000256" key="6">
    <source>
        <dbReference type="SAM" id="Phobius"/>
    </source>
</evidence>
<keyword evidence="2 4" id="KW-0863">Zinc-finger</keyword>
<reference evidence="9" key="1">
    <citation type="journal article" date="2019" name="Plant J.">
        <title>Chlorella vulgaris genome assembly and annotation reveals the molecular basis for metabolic acclimation to high light conditions.</title>
        <authorList>
            <person name="Cecchin M."/>
            <person name="Marcolungo L."/>
            <person name="Rossato M."/>
            <person name="Girolomoni L."/>
            <person name="Cosentino E."/>
            <person name="Cuine S."/>
            <person name="Li-Beisson Y."/>
            <person name="Delledonne M."/>
            <person name="Ballottari M."/>
        </authorList>
    </citation>
    <scope>NUCLEOTIDE SEQUENCE</scope>
    <source>
        <strain evidence="9">211/11P</strain>
    </source>
</reference>
<evidence type="ECO:0000256" key="4">
    <source>
        <dbReference type="PROSITE-ProRule" id="PRU00175"/>
    </source>
</evidence>
<dbReference type="InterPro" id="IPR001841">
    <property type="entry name" value="Znf_RING"/>
</dbReference>
<sequence>MSVTITSVSDDTEQAALVSTPAPQSEEIEVCRYCLEPEDAEPGGSLLQPCACRNRVHSRCFARWVFQSYRSGRADARCEVCRQSWSGELSVEMVTEQLAGLQAAPQGGAAEVLSFAARVADMQLTRLRAELNARREGSEAERVRAEADRDRAAARATTLYRTNQRLQNQVAQLRRQTSRRPWWWQVFVVGLPCTAVGLAAGALGAKALGSKAAGTHGEPPPGKHRRFIAGGMLSSAKL</sequence>
<evidence type="ECO:0000313" key="10">
    <source>
        <dbReference type="Proteomes" id="UP001055712"/>
    </source>
</evidence>
<dbReference type="Pfam" id="PF12906">
    <property type="entry name" value="RINGv"/>
    <property type="match status" value="1"/>
</dbReference>
<accession>A0A9D4YVD7</accession>
<dbReference type="AlphaFoldDB" id="A0A9D4YVD7"/>
<gene>
    <name evidence="9" type="ORF">D9Q98_006748</name>
</gene>
<feature type="domain" description="RING-CH-type" evidence="8">
    <location>
        <begin position="23"/>
        <end position="88"/>
    </location>
</feature>
<dbReference type="SUPFAM" id="SSF57850">
    <property type="entry name" value="RING/U-box"/>
    <property type="match status" value="1"/>
</dbReference>
<dbReference type="Proteomes" id="UP001055712">
    <property type="component" value="Unassembled WGS sequence"/>
</dbReference>
<dbReference type="SMART" id="SM00744">
    <property type="entry name" value="RINGv"/>
    <property type="match status" value="1"/>
</dbReference>
<comment type="caution">
    <text evidence="9">The sequence shown here is derived from an EMBL/GenBank/DDBJ whole genome shotgun (WGS) entry which is preliminary data.</text>
</comment>